<organism evidence="3 4">
    <name type="scientific">Pontivivens marinum</name>
    <dbReference type="NCBI Taxonomy" id="1690039"/>
    <lineage>
        <taxon>Bacteria</taxon>
        <taxon>Pseudomonadati</taxon>
        <taxon>Pseudomonadota</taxon>
        <taxon>Alphaproteobacteria</taxon>
        <taxon>Rhodobacterales</taxon>
        <taxon>Paracoccaceae</taxon>
        <taxon>Pontivivens</taxon>
    </lineage>
</organism>
<name>A0A2C9CUR4_9RHOB</name>
<sequence>MSGSVDLLCDGAIAEIVLRQPARRNAISAAMWQQIVGIATGDALDGIACVVIRGAGAVFSAGADITGFAEARGADSAGDYDDLVEHAVRCVEALPMPVIAAISGHCIGAGASLACGCDLRVAEESSYFAVPAAKLGLGYDPRGISRFRRIFGDVATRQILFSAGRMPAARAYELGAVSVLAADGAARDEAMAMAARIGANAPLTIRAAKFALREIGGQYEPSAEAVEMVAQADRSADYAEGRAAFAEKRSPEFKGE</sequence>
<dbReference type="Gene3D" id="1.10.12.10">
    <property type="entry name" value="Lyase 2-enoyl-coa Hydratase, Chain A, domain 2"/>
    <property type="match status" value="1"/>
</dbReference>
<dbReference type="InterPro" id="IPR014748">
    <property type="entry name" value="Enoyl-CoA_hydra_C"/>
</dbReference>
<evidence type="ECO:0000313" key="4">
    <source>
        <dbReference type="Proteomes" id="UP000220034"/>
    </source>
</evidence>
<keyword evidence="2" id="KW-0456">Lyase</keyword>
<dbReference type="AlphaFoldDB" id="A0A2C9CUR4"/>
<dbReference type="PANTHER" id="PTHR11941:SF54">
    <property type="entry name" value="ENOYL-COA HYDRATASE, MITOCHONDRIAL"/>
    <property type="match status" value="1"/>
</dbReference>
<dbReference type="OrthoDB" id="9795613at2"/>
<dbReference type="GO" id="GO:0016829">
    <property type="term" value="F:lyase activity"/>
    <property type="evidence" value="ECO:0007669"/>
    <property type="project" value="UniProtKB-KW"/>
</dbReference>
<dbReference type="InterPro" id="IPR029045">
    <property type="entry name" value="ClpP/crotonase-like_dom_sf"/>
</dbReference>
<dbReference type="CDD" id="cd06558">
    <property type="entry name" value="crotonase-like"/>
    <property type="match status" value="1"/>
</dbReference>
<gene>
    <name evidence="3" type="ORF">SAMN06273572_106101</name>
</gene>
<dbReference type="Gene3D" id="3.90.226.10">
    <property type="entry name" value="2-enoyl-CoA Hydratase, Chain A, domain 1"/>
    <property type="match status" value="1"/>
</dbReference>
<reference evidence="4" key="1">
    <citation type="submission" date="2017-09" db="EMBL/GenBank/DDBJ databases">
        <authorList>
            <person name="Varghese N."/>
            <person name="Submissions S."/>
        </authorList>
    </citation>
    <scope>NUCLEOTIDE SEQUENCE [LARGE SCALE GENOMIC DNA]</scope>
    <source>
        <strain evidence="4">C7</strain>
    </source>
</reference>
<dbReference type="Pfam" id="PF00378">
    <property type="entry name" value="ECH_1"/>
    <property type="match status" value="1"/>
</dbReference>
<evidence type="ECO:0000313" key="3">
    <source>
        <dbReference type="EMBL" id="SOH94950.1"/>
    </source>
</evidence>
<dbReference type="SUPFAM" id="SSF52096">
    <property type="entry name" value="ClpP/crotonase"/>
    <property type="match status" value="1"/>
</dbReference>
<comment type="similarity">
    <text evidence="1">Belongs to the enoyl-CoA hydratase/isomerase family.</text>
</comment>
<keyword evidence="4" id="KW-1185">Reference proteome</keyword>
<dbReference type="EMBL" id="OCTN01000006">
    <property type="protein sequence ID" value="SOH94950.1"/>
    <property type="molecule type" value="Genomic_DNA"/>
</dbReference>
<protein>
    <submittedName>
        <fullName evidence="3">Enoyl-CoA hydratase</fullName>
    </submittedName>
</protein>
<evidence type="ECO:0000256" key="1">
    <source>
        <dbReference type="ARBA" id="ARBA00005254"/>
    </source>
</evidence>
<evidence type="ECO:0000256" key="2">
    <source>
        <dbReference type="ARBA" id="ARBA00023239"/>
    </source>
</evidence>
<dbReference type="Proteomes" id="UP000220034">
    <property type="component" value="Unassembled WGS sequence"/>
</dbReference>
<dbReference type="GO" id="GO:0006635">
    <property type="term" value="P:fatty acid beta-oxidation"/>
    <property type="evidence" value="ECO:0007669"/>
    <property type="project" value="TreeGrafter"/>
</dbReference>
<dbReference type="InterPro" id="IPR001753">
    <property type="entry name" value="Enoyl-CoA_hydra/iso"/>
</dbReference>
<proteinExistence type="inferred from homology"/>
<accession>A0A2C9CUR4</accession>
<dbReference type="RefSeq" id="WP_097931019.1">
    <property type="nucleotide sequence ID" value="NZ_OCTN01000006.1"/>
</dbReference>
<dbReference type="PANTHER" id="PTHR11941">
    <property type="entry name" value="ENOYL-COA HYDRATASE-RELATED"/>
    <property type="match status" value="1"/>
</dbReference>